<dbReference type="GO" id="GO:0006606">
    <property type="term" value="P:protein import into nucleus"/>
    <property type="evidence" value="ECO:0007669"/>
    <property type="project" value="InterPro"/>
</dbReference>
<dbReference type="GO" id="GO:0006406">
    <property type="term" value="P:mRNA export from nucleus"/>
    <property type="evidence" value="ECO:0007669"/>
    <property type="project" value="TreeGrafter"/>
</dbReference>
<feature type="compositionally biased region" description="Basic and acidic residues" evidence="5">
    <location>
        <begin position="1484"/>
        <end position="1494"/>
    </location>
</feature>
<evidence type="ECO:0000256" key="4">
    <source>
        <dbReference type="SAM" id="Coils"/>
    </source>
</evidence>
<dbReference type="InterPro" id="IPR057974">
    <property type="entry name" value="NUA/TPR/MLP1-2-like_dom"/>
</dbReference>
<dbReference type="InterPro" id="IPR057577">
    <property type="entry name" value="Nucleoprot-TPR/MLP1_dom"/>
</dbReference>
<dbReference type="EMBL" id="AUSU01002260">
    <property type="protein sequence ID" value="EPS69163.1"/>
    <property type="molecule type" value="Genomic_DNA"/>
</dbReference>
<dbReference type="PANTHER" id="PTHR18898">
    <property type="entry name" value="NUCLEOPROTEIN TPR-RELATED"/>
    <property type="match status" value="1"/>
</dbReference>
<feature type="domain" description="NUA/TPR/MLP1-2-like" evidence="8">
    <location>
        <begin position="491"/>
        <end position="598"/>
    </location>
</feature>
<reference evidence="9 10" key="1">
    <citation type="journal article" date="2013" name="BMC Genomics">
        <title>The miniature genome of a carnivorous plant Genlisea aurea contains a low number of genes and short non-coding sequences.</title>
        <authorList>
            <person name="Leushkin E.V."/>
            <person name="Sutormin R.A."/>
            <person name="Nabieva E.R."/>
            <person name="Penin A.A."/>
            <person name="Kondrashov A.S."/>
            <person name="Logacheva M.D."/>
        </authorList>
    </citation>
    <scope>NUCLEOTIDE SEQUENCE [LARGE SCALE GENOMIC DNA]</scope>
</reference>
<organism evidence="9 10">
    <name type="scientific">Genlisea aurea</name>
    <dbReference type="NCBI Taxonomy" id="192259"/>
    <lineage>
        <taxon>Eukaryota</taxon>
        <taxon>Viridiplantae</taxon>
        <taxon>Streptophyta</taxon>
        <taxon>Embryophyta</taxon>
        <taxon>Tracheophyta</taxon>
        <taxon>Spermatophyta</taxon>
        <taxon>Magnoliopsida</taxon>
        <taxon>eudicotyledons</taxon>
        <taxon>Gunneridae</taxon>
        <taxon>Pentapetalae</taxon>
        <taxon>asterids</taxon>
        <taxon>lamiids</taxon>
        <taxon>Lamiales</taxon>
        <taxon>Lentibulariaceae</taxon>
        <taxon>Genlisea</taxon>
    </lineage>
</organism>
<evidence type="ECO:0000259" key="7">
    <source>
        <dbReference type="Pfam" id="PF25481"/>
    </source>
</evidence>
<evidence type="ECO:0000256" key="1">
    <source>
        <dbReference type="ARBA" id="ARBA00004123"/>
    </source>
</evidence>
<feature type="coiled-coil region" evidence="4">
    <location>
        <begin position="484"/>
        <end position="525"/>
    </location>
</feature>
<name>S8E0G8_9LAMI</name>
<gene>
    <name evidence="9" type="ORF">M569_05601</name>
</gene>
<evidence type="ECO:0000259" key="8">
    <source>
        <dbReference type="Pfam" id="PF25785"/>
    </source>
</evidence>
<dbReference type="Pfam" id="PF07926">
    <property type="entry name" value="TPR_MLP1_2"/>
    <property type="match status" value="1"/>
</dbReference>
<evidence type="ECO:0000256" key="5">
    <source>
        <dbReference type="SAM" id="MobiDB-lite"/>
    </source>
</evidence>
<feature type="coiled-coil region" evidence="4">
    <location>
        <begin position="575"/>
        <end position="629"/>
    </location>
</feature>
<dbReference type="OrthoDB" id="343070at2759"/>
<evidence type="ECO:0000259" key="6">
    <source>
        <dbReference type="Pfam" id="PF07926"/>
    </source>
</evidence>
<feature type="coiled-coil region" evidence="4">
    <location>
        <begin position="1053"/>
        <end position="1129"/>
    </location>
</feature>
<protein>
    <submittedName>
        <fullName evidence="9">Uncharacterized protein</fullName>
    </submittedName>
</protein>
<comment type="caution">
    <text evidence="9">The sequence shown here is derived from an EMBL/GenBank/DDBJ whole genome shotgun (WGS) entry which is preliminary data.</text>
</comment>
<dbReference type="Pfam" id="PF25481">
    <property type="entry name" value="Nucleoprot-TPR"/>
    <property type="match status" value="1"/>
</dbReference>
<feature type="coiled-coil region" evidence="4">
    <location>
        <begin position="849"/>
        <end position="918"/>
    </location>
</feature>
<dbReference type="Pfam" id="PF25785">
    <property type="entry name" value="TPR"/>
    <property type="match status" value="1"/>
</dbReference>
<feature type="coiled-coil region" evidence="4">
    <location>
        <begin position="687"/>
        <end position="721"/>
    </location>
</feature>
<dbReference type="PANTHER" id="PTHR18898:SF2">
    <property type="entry name" value="NUCLEOPROTEIN TPR"/>
    <property type="match status" value="1"/>
</dbReference>
<evidence type="ECO:0000313" key="9">
    <source>
        <dbReference type="EMBL" id="EPS69163.1"/>
    </source>
</evidence>
<feature type="domain" description="Nucleoprotein TPR/MPL1" evidence="7">
    <location>
        <begin position="174"/>
        <end position="247"/>
    </location>
</feature>
<keyword evidence="3" id="KW-0539">Nucleus</keyword>
<proteinExistence type="predicted"/>
<dbReference type="InterPro" id="IPR012929">
    <property type="entry name" value="Nucleoprot-TPR/MLP1-2_dom"/>
</dbReference>
<comment type="subcellular location">
    <subcellularLocation>
        <location evidence="1">Nucleus</location>
    </subcellularLocation>
</comment>
<keyword evidence="10" id="KW-1185">Reference proteome</keyword>
<dbReference type="Proteomes" id="UP000015453">
    <property type="component" value="Unassembled WGS sequence"/>
</dbReference>
<feature type="coiled-coil region" evidence="4">
    <location>
        <begin position="74"/>
        <end position="129"/>
    </location>
</feature>
<keyword evidence="2 4" id="KW-0175">Coiled coil</keyword>
<accession>S8E0G8</accession>
<dbReference type="GO" id="GO:0017056">
    <property type="term" value="F:structural constituent of nuclear pore"/>
    <property type="evidence" value="ECO:0007669"/>
    <property type="project" value="TreeGrafter"/>
</dbReference>
<sequence>MPLFISDEEFNHFSGDAGRVAEKADDFIRKLGAEIEKVKSDAASASLVLEQSCFNIQQKYESLSTEHASLNSRYLELNSSLEQRASEVNRLEAEKQQHLFQSFEKDGEIERLKREASEFHASKRQLMELLEHKELEISEKNAINKSYLEKIVNLTENATSKEARLADIEFELGQLRATSARLLQEKELLERHNAWLNEDLAAKVDSLIQLRKEIGELEAQMSSKLSDAEKKLKENSVSLKLHQGTAKDLEEKLAAVERKLSSTKDAAAAAEERFSAEISTTNKLIDLYKESSEEWSKRAGDLEGVIKAMEVHLDQVETEYKGKLEKEVAQRKGAEKESSDLKEQLQNCISELEVLKKGNERQFPSLSSITIDTFPISFNPDEPIADDRTIVPIIPSGISGTALAASLLRDGWTLVKLYTKYQEATDALRHEQMGRKQAQSVLERVLYEIEEKAGVILAEREEHEKLLESYSVLEQKLQDSKFEQSSLEFTIQELKANLKRQEREKSIAQKEILDLQKQVAILLKECRDVQLRCGSSAPYKNNELIVSPVGSLHADSNADHIISERLLTFKDINGLVETNVQLRTLTRKLAEQIEEREADLKAKYERELQKHAEDAATEVSAVLQRAEQQAEMIESLHNSVALYKKLHEEGQKHHYYSSGNQNVVAEQPISKMERLHDNTHDLARMAQTQAFERLKDLEVELARLRNEAVSLRAERDKLELDARYTQEKLARFMKEFEQQKEEHNGVLVRNIEFQQLIVDYQKKLRESAQAVDASNELSQKLSMEVSILKHEKKIIQDAEKRASDEVRSLSERFHRLQATLETINSTEEVREEARSSERKQREAYSNKIEKEWAETKQELQEERVNARNLTLERENTLRNALMQVEDLRKEIANALRSVSAAESRAAVAEARCSDLEKILGSGIKMVSDGSEGGTSSEKIVTNFQDEVEKLRGEAEANKNHMLQYKQLAQVTEEACKQMEFAHENFKNEVSEVKRSLEAELKSLKDQALQLEAESKSKIEELISANAEKDEALTIASSEITSLKNDFSVKISQIMVMESQISALKENLKEEHARWQTAKENYERQVVLQSDTIKELTKTSHALASAQDESSELRKLMNALTVENNELKSKWETEKLTIEVYRKGADDKYAEIDELNKVLLSRIEALNIKLAEKERGATSETVLSDDNGMLPVVNYLRRTKEIAETEISLLKQEKLRLQTQLETALKSYEAVQASLNEERAKSRASLLNEEDFKSIQFQVRELNLLRESNLQLREENRHNFEECQKSREAFQTAKIEAENSEKSLMERNSELETCRKEIENLRAEKAKSEHRIDELVNRYKDVDVHEYSLLKESSRQTASVLSEKDSQLEEHKKLLSEKQDAVSALEQNLATVSAESNERDARIKELLQSQASLKSEVDKVRRGYAHLKKKMENEKEQLSKEIETLSKDANIRKKLEIEKEQLVKEIEALSKELETARQGSVGEQAAREKEREKDTRIQTLEKAVERLRDDLKKERDDHQKEKDRIAKIRKTVFDAREVALQEKRNLIVELEKHRGALKSLEEQVEKLRNSSGGIQTE</sequence>
<feature type="coiled-coil region" evidence="4">
    <location>
        <begin position="986"/>
        <end position="1020"/>
    </location>
</feature>
<feature type="coiled-coil region" evidence="4">
    <location>
        <begin position="1192"/>
        <end position="1226"/>
    </location>
</feature>
<evidence type="ECO:0000256" key="2">
    <source>
        <dbReference type="ARBA" id="ARBA00023054"/>
    </source>
</evidence>
<feature type="coiled-coil region" evidence="4">
    <location>
        <begin position="324"/>
        <end position="351"/>
    </location>
</feature>
<feature type="non-terminal residue" evidence="9">
    <location>
        <position position="1576"/>
    </location>
</feature>
<feature type="domain" description="Nucleoprotein TPR/MLP1-2" evidence="6">
    <location>
        <begin position="1038"/>
        <end position="1165"/>
    </location>
</feature>
<evidence type="ECO:0000313" key="10">
    <source>
        <dbReference type="Proteomes" id="UP000015453"/>
    </source>
</evidence>
<feature type="region of interest" description="Disordered" evidence="5">
    <location>
        <begin position="1474"/>
        <end position="1494"/>
    </location>
</feature>
<feature type="coiled-coil region" evidence="4">
    <location>
        <begin position="172"/>
        <end position="273"/>
    </location>
</feature>
<dbReference type="GO" id="GO:0005643">
    <property type="term" value="C:nuclear pore"/>
    <property type="evidence" value="ECO:0007669"/>
    <property type="project" value="TreeGrafter"/>
</dbReference>
<evidence type="ECO:0000256" key="3">
    <source>
        <dbReference type="ARBA" id="ARBA00023242"/>
    </source>
</evidence>